<dbReference type="EMBL" id="FOMW01000055">
    <property type="protein sequence ID" value="SFF29681.1"/>
    <property type="molecule type" value="Genomic_DNA"/>
</dbReference>
<gene>
    <name evidence="8" type="ORF">SAMN04488523_1554</name>
</gene>
<dbReference type="PANTHER" id="PTHR43711:SF1">
    <property type="entry name" value="HISTIDINE KINASE 1"/>
    <property type="match status" value="1"/>
</dbReference>
<dbReference type="SUPFAM" id="SSF55874">
    <property type="entry name" value="ATPase domain of HSP90 chaperone/DNA topoisomerase II/histidine kinase"/>
    <property type="match status" value="1"/>
</dbReference>
<dbReference type="InterPro" id="IPR004358">
    <property type="entry name" value="Sig_transdc_His_kin-like_C"/>
</dbReference>
<dbReference type="OrthoDB" id="9813151at2"/>
<dbReference type="Proteomes" id="UP000198977">
    <property type="component" value="Unassembled WGS sequence"/>
</dbReference>
<dbReference type="PROSITE" id="PS50109">
    <property type="entry name" value="HIS_KIN"/>
    <property type="match status" value="1"/>
</dbReference>
<dbReference type="InterPro" id="IPR050736">
    <property type="entry name" value="Sensor_HK_Regulatory"/>
</dbReference>
<evidence type="ECO:0000256" key="5">
    <source>
        <dbReference type="ARBA" id="ARBA00022777"/>
    </source>
</evidence>
<dbReference type="Gene3D" id="3.30.565.10">
    <property type="entry name" value="Histidine kinase-like ATPase, C-terminal domain"/>
    <property type="match status" value="1"/>
</dbReference>
<keyword evidence="6" id="KW-0902">Two-component regulatory system</keyword>
<organism evidence="8 9">
    <name type="scientific">Sulfitobacter brevis</name>
    <dbReference type="NCBI Taxonomy" id="74348"/>
    <lineage>
        <taxon>Bacteria</taxon>
        <taxon>Pseudomonadati</taxon>
        <taxon>Pseudomonadota</taxon>
        <taxon>Alphaproteobacteria</taxon>
        <taxon>Rhodobacterales</taxon>
        <taxon>Roseobacteraceae</taxon>
        <taxon>Sulfitobacter</taxon>
    </lineage>
</organism>
<dbReference type="PANTHER" id="PTHR43711">
    <property type="entry name" value="TWO-COMPONENT HISTIDINE KINASE"/>
    <property type="match status" value="1"/>
</dbReference>
<accession>A0A1I2HMP5</accession>
<name>A0A1I2HMP5_9RHOB</name>
<dbReference type="PRINTS" id="PR00344">
    <property type="entry name" value="BCTRLSENSOR"/>
</dbReference>
<evidence type="ECO:0000256" key="3">
    <source>
        <dbReference type="ARBA" id="ARBA00022553"/>
    </source>
</evidence>
<comment type="catalytic activity">
    <reaction evidence="1">
        <text>ATP + protein L-histidine = ADP + protein N-phospho-L-histidine.</text>
        <dbReference type="EC" id="2.7.13.3"/>
    </reaction>
</comment>
<evidence type="ECO:0000256" key="1">
    <source>
        <dbReference type="ARBA" id="ARBA00000085"/>
    </source>
</evidence>
<keyword evidence="4" id="KW-0808">Transferase</keyword>
<keyword evidence="9" id="KW-1185">Reference proteome</keyword>
<dbReference type="FunFam" id="3.30.565.10:FF:000006">
    <property type="entry name" value="Sensor histidine kinase WalK"/>
    <property type="match status" value="1"/>
</dbReference>
<dbReference type="STRING" id="74348.SAMN04488523_1554"/>
<keyword evidence="5 8" id="KW-0418">Kinase</keyword>
<evidence type="ECO:0000256" key="4">
    <source>
        <dbReference type="ARBA" id="ARBA00022679"/>
    </source>
</evidence>
<evidence type="ECO:0000313" key="9">
    <source>
        <dbReference type="Proteomes" id="UP000198977"/>
    </source>
</evidence>
<dbReference type="RefSeq" id="WP_093925660.1">
    <property type="nucleotide sequence ID" value="NZ_FOMW01000055.1"/>
</dbReference>
<dbReference type="GO" id="GO:0004673">
    <property type="term" value="F:protein histidine kinase activity"/>
    <property type="evidence" value="ECO:0007669"/>
    <property type="project" value="UniProtKB-EC"/>
</dbReference>
<reference evidence="8 9" key="1">
    <citation type="submission" date="2016-10" db="EMBL/GenBank/DDBJ databases">
        <authorList>
            <person name="de Groot N.N."/>
        </authorList>
    </citation>
    <scope>NUCLEOTIDE SEQUENCE [LARGE SCALE GENOMIC DNA]</scope>
    <source>
        <strain evidence="8 9">DSM 11443</strain>
    </source>
</reference>
<sequence>MKFNLQVIDLSAALNHSIETNQSYADSYSVEIFADSIEPNVKISADPARLDQLMANLLSNAIKFSKEGDKVQIDLTTKTGRAIVAVTDHGRGIPQKDKLRIFERFQQVDSSDKRERGGTGLGLSIAKAIAEAHQAELTVESVLGKGSTFYISFPLIVGS</sequence>
<feature type="domain" description="Histidine kinase" evidence="7">
    <location>
        <begin position="1"/>
        <end position="157"/>
    </location>
</feature>
<dbReference type="GO" id="GO:0000160">
    <property type="term" value="P:phosphorelay signal transduction system"/>
    <property type="evidence" value="ECO:0007669"/>
    <property type="project" value="UniProtKB-KW"/>
</dbReference>
<dbReference type="AlphaFoldDB" id="A0A1I2HMP5"/>
<evidence type="ECO:0000313" key="8">
    <source>
        <dbReference type="EMBL" id="SFF29681.1"/>
    </source>
</evidence>
<dbReference type="InterPro" id="IPR036890">
    <property type="entry name" value="HATPase_C_sf"/>
</dbReference>
<protein>
    <recommendedName>
        <fullName evidence="2">histidine kinase</fullName>
        <ecNumber evidence="2">2.7.13.3</ecNumber>
    </recommendedName>
</protein>
<dbReference type="CDD" id="cd00075">
    <property type="entry name" value="HATPase"/>
    <property type="match status" value="1"/>
</dbReference>
<dbReference type="Pfam" id="PF02518">
    <property type="entry name" value="HATPase_c"/>
    <property type="match status" value="1"/>
</dbReference>
<keyword evidence="3" id="KW-0597">Phosphoprotein</keyword>
<dbReference type="InterPro" id="IPR005467">
    <property type="entry name" value="His_kinase_dom"/>
</dbReference>
<dbReference type="InterPro" id="IPR003594">
    <property type="entry name" value="HATPase_dom"/>
</dbReference>
<evidence type="ECO:0000256" key="6">
    <source>
        <dbReference type="ARBA" id="ARBA00023012"/>
    </source>
</evidence>
<dbReference type="SMART" id="SM00387">
    <property type="entry name" value="HATPase_c"/>
    <property type="match status" value="1"/>
</dbReference>
<proteinExistence type="predicted"/>
<evidence type="ECO:0000256" key="2">
    <source>
        <dbReference type="ARBA" id="ARBA00012438"/>
    </source>
</evidence>
<dbReference type="EC" id="2.7.13.3" evidence="2"/>
<evidence type="ECO:0000259" key="7">
    <source>
        <dbReference type="PROSITE" id="PS50109"/>
    </source>
</evidence>